<evidence type="ECO:0000259" key="15">
    <source>
        <dbReference type="Pfam" id="PF17432"/>
    </source>
</evidence>
<reference evidence="17 18" key="4">
    <citation type="journal article" date="2009" name="Appl. Environ. Microbiol.">
        <title>Comparative genome-wide transcriptional profiling of Azorhizobium caulinodans ORS571 grown under free-living and symbiotic conditions.</title>
        <authorList>
            <person name="Tsukada S."/>
            <person name="Aono T."/>
            <person name="Akiba N."/>
            <person name="Lee KB."/>
            <person name="Liu CT."/>
            <person name="Toyazaki H."/>
            <person name="Oyaizu H."/>
        </authorList>
    </citation>
    <scope>NUCLEOTIDE SEQUENCE [LARGE SCALE GENOMIC DNA]</scope>
    <source>
        <strain evidence="18">ATCC 43989 / DSM 5975 / JCM 20966 / LMG 6465 / NBRC 14845 / NCIMB 13405 / ORS 571</strain>
    </source>
</reference>
<comment type="cofactor">
    <cofactor evidence="2">
        <name>Zn(2+)</name>
        <dbReference type="ChEBI" id="CHEBI:29105"/>
    </cofactor>
</comment>
<evidence type="ECO:0000256" key="11">
    <source>
        <dbReference type="ARBA" id="ARBA00023049"/>
    </source>
</evidence>
<dbReference type="PANTHER" id="PTHR46322:SF1">
    <property type="entry name" value="PUROMYCIN-SENSITIVE AMINOPEPTIDASE"/>
    <property type="match status" value="1"/>
</dbReference>
<sequence length="877" mass="96320">MRDAEPHPVRLADYRPPAWLVDTVHLDISLHPTATRVISRLALRRNPKGDATAPVLLDGDGLTLVRLAVDGTPLAGGAYEASPQALILRHPPSDRFTLEVETLVDPTANTQLMGLYRSRDNYCTQCEPEGFRRITYFPDRSDVLAVYTVRVEASRAEAPVLLSNGNLERSGPIPDTDRHYAIWHDPWPKPSYLFALVGGNLSKVPDHFVTASGRPVDLGIYVEPGKEARATYAMDALKRSMRWDEKVFGREYDLDVFNIVAVSDFNMGAMENKGLNIFNDKYVLASPETATDTDYAGIESVIAHEYFHNWSGNRVTCRDWFQLCLKEGLTVFRDQEFSSDERSRPVKRISDVRTLKAAQFTEDAGPLSHPVRPESYHEINNFYTATVYEKGAEVVRMLKTLLGDEDFRAGMDLYYARHDGDAATIEDFLAAFAEASGRDLSQFALWYSQAGTPRVSAQGQFDPAARTYRLDIRQETPPTPAQPEKKPVVLPLAIGLIGPDGQDLPLTLDDGRNLPRHVIEVTQAEQSFVFTGIDARPVLSLNRGFSAPINLSTNLADADLVFLAAHDRDPFNRFDALQGLAFRILKAGAASGTLPDAAPLIEAARLLLADSTLDPAFKAQALAIPGENEIAREIGSNVDPDAVFTARRALKRQLATALGTELEEAYAALAAPPPYSPGAAAAGRRALRNLALDYLTSGGAPEAIARAKAQFMAADNMTDRFAALAVLVQHDTPERAEALDDFYRRFVTDPLVIDKWLSLQAQIPEAGTLERVKDLTLLPVFSMANPNRVRALIGAFATANPTQFHRPDGAGHDFLVDVVLGLDAKNPQVAARMLSAFKTFRQLEPLRRASAERALRRVAATPGLSADVTDIATRSLS</sequence>
<evidence type="ECO:0000313" key="18">
    <source>
        <dbReference type="Proteomes" id="UP000000270"/>
    </source>
</evidence>
<evidence type="ECO:0000259" key="13">
    <source>
        <dbReference type="Pfam" id="PF01433"/>
    </source>
</evidence>
<evidence type="ECO:0000256" key="6">
    <source>
        <dbReference type="ARBA" id="ARBA00022438"/>
    </source>
</evidence>
<feature type="domain" description="Peptidase M1 alanyl aminopeptidase Ig-like fold" evidence="14">
    <location>
        <begin position="451"/>
        <end position="553"/>
    </location>
</feature>
<dbReference type="Pfam" id="PF17432">
    <property type="entry name" value="DUF3458_C"/>
    <property type="match status" value="1"/>
</dbReference>
<dbReference type="InterPro" id="IPR035414">
    <property type="entry name" value="Peptidase_M1_pepN_Ig-like"/>
</dbReference>
<dbReference type="AlphaFoldDB" id="A8IBU5"/>
<feature type="domain" description="Aminopeptidase N-like N-terminal" evidence="16">
    <location>
        <begin position="54"/>
        <end position="193"/>
    </location>
</feature>
<dbReference type="InterPro" id="IPR045357">
    <property type="entry name" value="Aminopeptidase_N-like_N"/>
</dbReference>
<keyword evidence="8" id="KW-0479">Metal-binding</keyword>
<reference evidence="17 18" key="6">
    <citation type="journal article" date="2011" name="Appl. Environ. Microbiol.">
        <title>Involvement of the azorhizobial chromosome partition gene (parA) in the onset of bacteroid differentiation during Sesbania rostrata stem nodule development.</title>
        <authorList>
            <person name="Liu CT."/>
            <person name="Lee KB."/>
            <person name="Wang YS."/>
            <person name="Peng MH."/>
            <person name="Lee KT."/>
            <person name="Suzuki S."/>
            <person name="Suzuki T."/>
            <person name="Oyaizu H."/>
        </authorList>
    </citation>
    <scope>NUCLEOTIDE SEQUENCE [LARGE SCALE GENOMIC DNA]</scope>
    <source>
        <strain evidence="18">ATCC 43989 / DSM 5975 / JCM 20966 / LMG 6465 / NBRC 14845 / NCIMB 13405 / ORS 571</strain>
    </source>
</reference>
<feature type="domain" description="Peptidase M1 membrane alanine aminopeptidase" evidence="13">
    <location>
        <begin position="232"/>
        <end position="443"/>
    </location>
</feature>
<reference evidence="17 18" key="1">
    <citation type="journal article" date="2007" name="Appl. Environ. Microbiol.">
        <title>Rhizobial factors required for stem nodule maturation and maintenance in Sesbania rostrata-Azorhizobium caulinodans ORS571 symbiosis.</title>
        <authorList>
            <person name="Suzuki S."/>
            <person name="Aono T."/>
            <person name="Lee KB."/>
            <person name="Suzuki T."/>
            <person name="Liu CT."/>
            <person name="Miwa H."/>
            <person name="Wakao S."/>
            <person name="Iki T."/>
            <person name="Oyaizu H."/>
        </authorList>
    </citation>
    <scope>NUCLEOTIDE SEQUENCE [LARGE SCALE GENOMIC DNA]</scope>
    <source>
        <strain evidence="18">ATCC 43989 / DSM 5975 / JCM 20966 / LMG 6465 / NBRC 14845 / NCIMB 13405 / ORS 571</strain>
    </source>
</reference>
<dbReference type="Pfam" id="PF01433">
    <property type="entry name" value="Peptidase_M1"/>
    <property type="match status" value="1"/>
</dbReference>
<feature type="domain" description="Peptidase M1 alanyl aminopeptidase C-terminal" evidence="15">
    <location>
        <begin position="557"/>
        <end position="876"/>
    </location>
</feature>
<evidence type="ECO:0000259" key="14">
    <source>
        <dbReference type="Pfam" id="PF11940"/>
    </source>
</evidence>
<dbReference type="EMBL" id="AP009384">
    <property type="protein sequence ID" value="BAF89118.1"/>
    <property type="molecule type" value="Genomic_DNA"/>
</dbReference>
<comment type="catalytic activity">
    <reaction evidence="1">
        <text>Release of an N-terminal amino acid, Xaa-|-Yaa- from a peptide, amide or arylamide. Xaa is preferably Ala, but may be most amino acids including Pro (slow action). When a terminal hydrophobic residue is followed by a prolyl residue, the two may be released as an intact Xaa-Pro dipeptide.</text>
        <dbReference type="EC" id="3.4.11.2"/>
    </reaction>
</comment>
<dbReference type="PRINTS" id="PR00756">
    <property type="entry name" value="ALADIPTASE"/>
</dbReference>
<evidence type="ECO:0000256" key="10">
    <source>
        <dbReference type="ARBA" id="ARBA00022833"/>
    </source>
</evidence>
<dbReference type="NCBIfam" id="TIGR02414">
    <property type="entry name" value="pepN_proteo"/>
    <property type="match status" value="1"/>
</dbReference>
<dbReference type="InterPro" id="IPR012779">
    <property type="entry name" value="Peptidase_M1_pepN"/>
</dbReference>
<dbReference type="GO" id="GO:0008237">
    <property type="term" value="F:metallopeptidase activity"/>
    <property type="evidence" value="ECO:0007669"/>
    <property type="project" value="UniProtKB-UniRule"/>
</dbReference>
<reference evidence="18" key="2">
    <citation type="submission" date="2007-04" db="EMBL/GenBank/DDBJ databases">
        <title>Complete genome sequence of the nitrogen-fixing bacterium Azorhizobium caulinodans ORS571.</title>
        <authorList>
            <person name="Lee K.B."/>
            <person name="Backer P.D."/>
            <person name="Aono T."/>
            <person name="Liu C.T."/>
            <person name="Suzuki S."/>
            <person name="Suzuki T."/>
            <person name="Kaneko T."/>
            <person name="Yamada M."/>
            <person name="Tabata S."/>
            <person name="Kupfer D.M."/>
            <person name="Najar F.Z."/>
            <person name="Wiley G.B."/>
            <person name="Roe B."/>
            <person name="Binnewies T."/>
            <person name="Ussery D."/>
            <person name="Vereecke D."/>
            <person name="Gevers D."/>
            <person name="Holsters M."/>
            <person name="Oyaizu H."/>
        </authorList>
    </citation>
    <scope>NUCLEOTIDE SEQUENCE [LARGE SCALE GENOMIC DNA]</scope>
    <source>
        <strain evidence="18">ATCC 43989 / DSM 5975 / JCM 20966 / LMG 6465 / NBRC 14845 / NCIMB 13405 / ORS 571</strain>
    </source>
</reference>
<dbReference type="SUPFAM" id="SSF55486">
    <property type="entry name" value="Metalloproteases ('zincins'), catalytic domain"/>
    <property type="match status" value="1"/>
</dbReference>
<dbReference type="FunFam" id="2.60.40.1840:FF:000001">
    <property type="entry name" value="Aminopeptidase N"/>
    <property type="match status" value="1"/>
</dbReference>
<evidence type="ECO:0000256" key="3">
    <source>
        <dbReference type="ARBA" id="ARBA00010136"/>
    </source>
</evidence>
<evidence type="ECO:0000256" key="4">
    <source>
        <dbReference type="ARBA" id="ARBA00012564"/>
    </source>
</evidence>
<dbReference type="Pfam" id="PF17900">
    <property type="entry name" value="Peptidase_M1_N"/>
    <property type="match status" value="1"/>
</dbReference>
<name>A8IBU5_AZOC5</name>
<dbReference type="CDD" id="cd09600">
    <property type="entry name" value="M1_APN"/>
    <property type="match status" value="1"/>
</dbReference>
<evidence type="ECO:0000256" key="9">
    <source>
        <dbReference type="ARBA" id="ARBA00022801"/>
    </source>
</evidence>
<keyword evidence="10" id="KW-0862">Zinc</keyword>
<protein>
    <recommendedName>
        <fullName evidence="5 12">Aminopeptidase N</fullName>
        <ecNumber evidence="4 12">3.4.11.2</ecNumber>
    </recommendedName>
</protein>
<keyword evidence="18" id="KW-1185">Reference proteome</keyword>
<dbReference type="InterPro" id="IPR038438">
    <property type="entry name" value="PepN_Ig-like_sf"/>
</dbReference>
<dbReference type="InterPro" id="IPR014782">
    <property type="entry name" value="Peptidase_M1_dom"/>
</dbReference>
<dbReference type="GO" id="GO:0016285">
    <property type="term" value="F:alanyl aminopeptidase activity"/>
    <property type="evidence" value="ECO:0007669"/>
    <property type="project" value="UniProtKB-EC"/>
</dbReference>
<dbReference type="InterPro" id="IPR027268">
    <property type="entry name" value="Peptidase_M4/M1_CTD_sf"/>
</dbReference>
<dbReference type="InterPro" id="IPR024601">
    <property type="entry name" value="Peptidase_M1_pepN_C"/>
</dbReference>
<dbReference type="Gene3D" id="2.60.40.1730">
    <property type="entry name" value="tricorn interacting facor f3 domain"/>
    <property type="match status" value="1"/>
</dbReference>
<organism evidence="17 18">
    <name type="scientific">Azorhizobium caulinodans (strain ATCC 43989 / DSM 5975 / JCM 20966 / LMG 6465 / NBRC 14845 / NCIMB 13405 / ORS 571)</name>
    <dbReference type="NCBI Taxonomy" id="438753"/>
    <lineage>
        <taxon>Bacteria</taxon>
        <taxon>Pseudomonadati</taxon>
        <taxon>Pseudomonadota</taxon>
        <taxon>Alphaproteobacteria</taxon>
        <taxon>Hyphomicrobiales</taxon>
        <taxon>Xanthobacteraceae</taxon>
        <taxon>Azorhizobium</taxon>
    </lineage>
</organism>
<dbReference type="EC" id="3.4.11.2" evidence="4 12"/>
<dbReference type="GO" id="GO:0006508">
    <property type="term" value="P:proteolysis"/>
    <property type="evidence" value="ECO:0007669"/>
    <property type="project" value="UniProtKB-UniRule"/>
</dbReference>
<dbReference type="KEGG" id="azc:AZC_3120"/>
<evidence type="ECO:0000256" key="1">
    <source>
        <dbReference type="ARBA" id="ARBA00000098"/>
    </source>
</evidence>
<reference evidence="17 18" key="5">
    <citation type="journal article" date="2010" name="Appl. Environ. Microbiol.">
        <title>phrR-like gene praR of Azorhizobium caulinodans ORS571 is essential for symbiosis with Sesbania rostrata and is involved in expression of reb genes.</title>
        <authorList>
            <person name="Akiba N."/>
            <person name="Aono T."/>
            <person name="Toyazaki H."/>
            <person name="Sato S."/>
            <person name="Oyaizu H."/>
        </authorList>
    </citation>
    <scope>NUCLEOTIDE SEQUENCE [LARGE SCALE GENOMIC DNA]</scope>
    <source>
        <strain evidence="18">ATCC 43989 / DSM 5975 / JCM 20966 / LMG 6465 / NBRC 14845 / NCIMB 13405 / ORS 571</strain>
    </source>
</reference>
<dbReference type="Proteomes" id="UP000000270">
    <property type="component" value="Chromosome"/>
</dbReference>
<dbReference type="Gene3D" id="1.25.50.10">
    <property type="entry name" value="Peptidase M1, alanyl aminopeptidase, C-terminal domain"/>
    <property type="match status" value="1"/>
</dbReference>
<dbReference type="FunFam" id="3.30.2010.30:FF:000002">
    <property type="entry name" value="Putative aminopeptidase N"/>
    <property type="match status" value="1"/>
</dbReference>
<comment type="similarity">
    <text evidence="3">Belongs to the peptidase M1 family.</text>
</comment>
<dbReference type="InterPro" id="IPR037144">
    <property type="entry name" value="Peptidase_M1_pepN_C_sf"/>
</dbReference>
<keyword evidence="7" id="KW-0645">Protease</keyword>
<dbReference type="HOGENOM" id="CLU_007993_2_0_5"/>
<keyword evidence="11" id="KW-0482">Metalloprotease</keyword>
<evidence type="ECO:0000313" key="17">
    <source>
        <dbReference type="EMBL" id="BAF89118.1"/>
    </source>
</evidence>
<dbReference type="RefSeq" id="WP_012171644.1">
    <property type="nucleotide sequence ID" value="NC_009937.1"/>
</dbReference>
<evidence type="ECO:0000256" key="2">
    <source>
        <dbReference type="ARBA" id="ARBA00001947"/>
    </source>
</evidence>
<proteinExistence type="inferred from homology"/>
<evidence type="ECO:0000256" key="5">
    <source>
        <dbReference type="ARBA" id="ARBA00015611"/>
    </source>
</evidence>
<dbReference type="STRING" id="438753.AZC_3120"/>
<dbReference type="Gene3D" id="1.10.390.10">
    <property type="entry name" value="Neutral Protease Domain 2"/>
    <property type="match status" value="1"/>
</dbReference>
<accession>A8IBU5</accession>
<dbReference type="Gene3D" id="2.60.40.1840">
    <property type="match status" value="1"/>
</dbReference>
<dbReference type="Pfam" id="PF11940">
    <property type="entry name" value="DUF3458"/>
    <property type="match status" value="1"/>
</dbReference>
<dbReference type="eggNOG" id="COG0308">
    <property type="taxonomic scope" value="Bacteria"/>
</dbReference>
<evidence type="ECO:0000256" key="7">
    <source>
        <dbReference type="ARBA" id="ARBA00022670"/>
    </source>
</evidence>
<dbReference type="GO" id="GO:0008270">
    <property type="term" value="F:zinc ion binding"/>
    <property type="evidence" value="ECO:0007669"/>
    <property type="project" value="InterPro"/>
</dbReference>
<dbReference type="InterPro" id="IPR001930">
    <property type="entry name" value="Peptidase_M1"/>
</dbReference>
<keyword evidence="6" id="KW-0031">Aminopeptidase</keyword>
<evidence type="ECO:0000256" key="12">
    <source>
        <dbReference type="NCBIfam" id="TIGR02414"/>
    </source>
</evidence>
<gene>
    <name evidence="17" type="ordered locus">AZC_3120</name>
</gene>
<dbReference type="Gene3D" id="3.30.2010.30">
    <property type="match status" value="1"/>
</dbReference>
<dbReference type="PANTHER" id="PTHR46322">
    <property type="entry name" value="PUROMYCIN-SENSITIVE AMINOPEPTIDASE"/>
    <property type="match status" value="1"/>
</dbReference>
<evidence type="ECO:0000259" key="16">
    <source>
        <dbReference type="Pfam" id="PF17900"/>
    </source>
</evidence>
<dbReference type="InterPro" id="IPR042097">
    <property type="entry name" value="Aminopeptidase_N-like_N_sf"/>
</dbReference>
<evidence type="ECO:0000256" key="8">
    <source>
        <dbReference type="ARBA" id="ARBA00022723"/>
    </source>
</evidence>
<dbReference type="FunFam" id="1.10.390.10:FF:000002">
    <property type="entry name" value="Aminopeptidase N"/>
    <property type="match status" value="1"/>
</dbReference>
<keyword evidence="9" id="KW-0378">Hydrolase</keyword>
<reference evidence="17 18" key="3">
    <citation type="journal article" date="2008" name="BMC Genomics">
        <title>The genome of the versatile nitrogen fixer Azorhizobium caulinodans ORS571.</title>
        <authorList>
            <person name="Lee KB."/>
            <person name="Backer P.D."/>
            <person name="Aono T."/>
            <person name="Liu CT."/>
            <person name="Suzuki S."/>
            <person name="Suzuki T."/>
            <person name="Kaneko T."/>
            <person name="Yamada M."/>
            <person name="Tabata S."/>
            <person name="Kupfer D.M."/>
            <person name="Najar F.Z."/>
            <person name="Wiley G.B."/>
            <person name="Roe B."/>
            <person name="Binnewies T.T."/>
            <person name="Ussery D.W."/>
            <person name="D'Haeze W."/>
            <person name="Herder J.D."/>
            <person name="Gevers D."/>
            <person name="Vereecke D."/>
            <person name="Holsters M."/>
            <person name="Oyaizu H."/>
        </authorList>
    </citation>
    <scope>NUCLEOTIDE SEQUENCE [LARGE SCALE GENOMIC DNA]</scope>
    <source>
        <strain evidence="18">ATCC 43989 / DSM 5975 / JCM 20966 / LMG 6465 / NBRC 14845 / NCIMB 13405 / ORS 571</strain>
    </source>
</reference>
<dbReference type="SUPFAM" id="SSF63737">
    <property type="entry name" value="Leukotriene A4 hydrolase N-terminal domain"/>
    <property type="match status" value="1"/>
</dbReference>